<evidence type="ECO:0000313" key="5">
    <source>
        <dbReference type="EMBL" id="CEG14323.1"/>
    </source>
</evidence>
<keyword evidence="5" id="KW-0808">Transferase</keyword>
<accession>A0A0U5BN59</accession>
<evidence type="ECO:0000256" key="3">
    <source>
        <dbReference type="PIRSR" id="PIRSR015753-3"/>
    </source>
</evidence>
<dbReference type="InterPro" id="IPR010987">
    <property type="entry name" value="Glutathione-S-Trfase_C-like"/>
</dbReference>
<evidence type="ECO:0000256" key="2">
    <source>
        <dbReference type="PIRSR" id="PIRSR015753-2"/>
    </source>
</evidence>
<dbReference type="InterPro" id="IPR040079">
    <property type="entry name" value="Glutathione_S-Trfase"/>
</dbReference>
<dbReference type="FunFam" id="3.40.30.10:FF:000058">
    <property type="entry name" value="Glutathione S-transferase, omega"/>
    <property type="match status" value="1"/>
</dbReference>
<dbReference type="GO" id="GO:0005737">
    <property type="term" value="C:cytoplasm"/>
    <property type="evidence" value="ECO:0007669"/>
    <property type="project" value="TreeGrafter"/>
</dbReference>
<reference evidence="5 6" key="1">
    <citation type="submission" date="2014-09" db="EMBL/GenBank/DDBJ databases">
        <authorList>
            <person name="Regsiter A."/>
        </authorList>
    </citation>
    <scope>NUCLEOTIDE SEQUENCE [LARGE SCALE GENOMIC DNA]</scope>
</reference>
<feature type="domain" description="GST C-terminal" evidence="4">
    <location>
        <begin position="231"/>
        <end position="358"/>
    </location>
</feature>
<feature type="binding site" evidence="2">
    <location>
        <begin position="189"/>
        <end position="192"/>
    </location>
    <ligand>
        <name>glutathione</name>
        <dbReference type="ChEBI" id="CHEBI:57925"/>
    </ligand>
</feature>
<dbReference type="InterPro" id="IPR036282">
    <property type="entry name" value="Glutathione-S-Trfase_C_sf"/>
</dbReference>
<proteinExistence type="predicted"/>
<protein>
    <submittedName>
        <fullName evidence="5">S-transferase</fullName>
    </submittedName>
</protein>
<dbReference type="Gene3D" id="3.40.30.10">
    <property type="entry name" value="Glutaredoxin"/>
    <property type="match status" value="1"/>
</dbReference>
<dbReference type="SUPFAM" id="SSF47616">
    <property type="entry name" value="GST C-terminal domain-like"/>
    <property type="match status" value="1"/>
</dbReference>
<name>A0A0U5BN59_XANCI</name>
<feature type="binding site" evidence="2">
    <location>
        <position position="156"/>
    </location>
    <ligand>
        <name>glutathione</name>
        <dbReference type="ChEBI" id="CHEBI:57925"/>
    </ligand>
</feature>
<organism evidence="5 6">
    <name type="scientific">Xanthomonas citri pv. citri</name>
    <dbReference type="NCBI Taxonomy" id="611301"/>
    <lineage>
        <taxon>Bacteria</taxon>
        <taxon>Pseudomonadati</taxon>
        <taxon>Pseudomonadota</taxon>
        <taxon>Gammaproteobacteria</taxon>
        <taxon>Lysobacterales</taxon>
        <taxon>Lysobacteraceae</taxon>
        <taxon>Xanthomonas</taxon>
    </lineage>
</organism>
<dbReference type="GO" id="GO:0004364">
    <property type="term" value="F:glutathione transferase activity"/>
    <property type="evidence" value="ECO:0007669"/>
    <property type="project" value="InterPro"/>
</dbReference>
<dbReference type="PROSITE" id="PS50405">
    <property type="entry name" value="GST_CTER"/>
    <property type="match status" value="1"/>
</dbReference>
<evidence type="ECO:0000313" key="6">
    <source>
        <dbReference type="Proteomes" id="UP000052230"/>
    </source>
</evidence>
<dbReference type="CDD" id="cd03190">
    <property type="entry name" value="GST_C_Omega_like"/>
    <property type="match status" value="1"/>
</dbReference>
<dbReference type="InterPro" id="IPR016639">
    <property type="entry name" value="GST_Omega/GSH"/>
</dbReference>
<keyword evidence="6" id="KW-1185">Reference proteome</keyword>
<dbReference type="PANTHER" id="PTHR32419:SF6">
    <property type="entry name" value="GLUTATHIONE S-TRANSFERASE OMEGA-LIKE 1-RELATED"/>
    <property type="match status" value="1"/>
</dbReference>
<dbReference type="Gene3D" id="1.20.1050.10">
    <property type="match status" value="1"/>
</dbReference>
<dbReference type="SFLD" id="SFLDG01206">
    <property type="entry name" value="Xi.1"/>
    <property type="match status" value="1"/>
</dbReference>
<evidence type="ECO:0000259" key="4">
    <source>
        <dbReference type="PROSITE" id="PS50405"/>
    </source>
</evidence>
<dbReference type="InterPro" id="IPR036249">
    <property type="entry name" value="Thioredoxin-like_sf"/>
</dbReference>
<dbReference type="FunFam" id="1.20.1050.10:FF:000019">
    <property type="entry name" value="Glutathione S-transferase, omega"/>
    <property type="match status" value="1"/>
</dbReference>
<dbReference type="Pfam" id="PF13410">
    <property type="entry name" value="GST_C_2"/>
    <property type="match status" value="1"/>
</dbReference>
<dbReference type="InterPro" id="IPR004045">
    <property type="entry name" value="Glutathione_S-Trfase_N"/>
</dbReference>
<dbReference type="Proteomes" id="UP000052230">
    <property type="component" value="Unassembled WGS sequence"/>
</dbReference>
<sequence length="384" mass="43246">MLHGAVGNFGDCKIGPPLPAARRKHWVMNSHARAYHRAAHVACNIGGLRSPVSAAAGENTMGLLVDGKWQDRWYDTSKSEGRFERSQSQFRNWVTRDGSAGPHGQGGFQAASGRYHLYVSLACPWAHRTLIFRRLKGLESMIDVSIVHWLMRENGWTFADGPGVVGDTEHHAQYLYEVYLKADPHYSGRVTVPVLWDRERKTVVSNESADIIRMFNSAFDEIGAADGDFYPQPLREQIDAVNARVYDTVNNGVYKAGFATTQAAYEEAVVPLFESLDWLEARLSAQRYLCGDRLTEADWRLFTTLVRFDAVYVGHFKCNLRRIADYPQLSGFLRELYQMPGIADTVNFQHIKRHYYQSHDTINPTGIVPMGPLLDLDAPHGRGG</sequence>
<feature type="binding site" evidence="2">
    <location>
        <begin position="207"/>
        <end position="208"/>
    </location>
    <ligand>
        <name>glutathione</name>
        <dbReference type="ChEBI" id="CHEBI:57925"/>
    </ligand>
</feature>
<evidence type="ECO:0000256" key="1">
    <source>
        <dbReference type="PIRSR" id="PIRSR015753-1"/>
    </source>
</evidence>
<gene>
    <name evidence="5" type="primary">yqjG</name>
    <name evidence="5" type="ORF">XAC3562_110008</name>
</gene>
<feature type="site" description="Lowers pKa of active site Cys" evidence="3">
    <location>
        <position position="312"/>
    </location>
</feature>
<dbReference type="Pfam" id="PF13409">
    <property type="entry name" value="GST_N_2"/>
    <property type="match status" value="1"/>
</dbReference>
<dbReference type="PIRSF" id="PIRSF015753">
    <property type="entry name" value="GST"/>
    <property type="match status" value="1"/>
</dbReference>
<dbReference type="InterPro" id="IPR047047">
    <property type="entry name" value="GST_Omega-like_C"/>
</dbReference>
<dbReference type="PANTHER" id="PTHR32419">
    <property type="entry name" value="GLUTATHIONYL-HYDROQUINONE REDUCTASE"/>
    <property type="match status" value="1"/>
</dbReference>
<dbReference type="SFLD" id="SFLDS00019">
    <property type="entry name" value="Glutathione_Transferase_(cytos"/>
    <property type="match status" value="1"/>
</dbReference>
<dbReference type="SUPFAM" id="SSF52833">
    <property type="entry name" value="Thioredoxin-like"/>
    <property type="match status" value="1"/>
</dbReference>
<comment type="caution">
    <text evidence="5">The sequence shown here is derived from an EMBL/GenBank/DDBJ whole genome shotgun (WGS) entry which is preliminary data.</text>
</comment>
<feature type="active site" description="Nucleophile" evidence="1">
    <location>
        <position position="123"/>
    </location>
</feature>
<feature type="site" description="Lowers pKa of active site Cys" evidence="3">
    <location>
        <position position="355"/>
    </location>
</feature>
<feature type="active site" description="Proton donor/acceptor" evidence="1">
    <location>
        <position position="254"/>
    </location>
</feature>
<dbReference type="EMBL" id="CCXZ01000013">
    <property type="protein sequence ID" value="CEG14323.1"/>
    <property type="molecule type" value="Genomic_DNA"/>
</dbReference>
<dbReference type="SFLD" id="SFLDG01148">
    <property type="entry name" value="Xi_(cytGST)"/>
    <property type="match status" value="1"/>
</dbReference>
<dbReference type="AlphaFoldDB" id="A0A0U5BN59"/>